<dbReference type="Gene3D" id="1.20.1260.10">
    <property type="match status" value="1"/>
</dbReference>
<proteinExistence type="predicted"/>
<evidence type="ECO:0008006" key="4">
    <source>
        <dbReference type="Google" id="ProtNLM"/>
    </source>
</evidence>
<feature type="compositionally biased region" description="Low complexity" evidence="1">
    <location>
        <begin position="15"/>
        <end position="25"/>
    </location>
</feature>
<reference evidence="2 3" key="1">
    <citation type="submission" date="2018-03" db="EMBL/GenBank/DDBJ databases">
        <title>Aquarubrobacter algicola gen. nov., sp. nov., a novel actinobacterium isolated from shallow eutrophic lake during the end of cyanobacterial harmful algal blooms.</title>
        <authorList>
            <person name="Chun S.J."/>
        </authorList>
    </citation>
    <scope>NUCLEOTIDE SEQUENCE [LARGE SCALE GENOMIC DNA]</scope>
    <source>
        <strain evidence="2 3">Seoho-28</strain>
    </source>
</reference>
<dbReference type="InterPro" id="IPR009078">
    <property type="entry name" value="Ferritin-like_SF"/>
</dbReference>
<dbReference type="AlphaFoldDB" id="A0A2T4UHV8"/>
<feature type="region of interest" description="Disordered" evidence="1">
    <location>
        <begin position="71"/>
        <end position="95"/>
    </location>
</feature>
<protein>
    <recommendedName>
        <fullName evidence="4">Ferritin-like domain-containing protein</fullName>
    </recommendedName>
</protein>
<dbReference type="InterPro" id="IPR012347">
    <property type="entry name" value="Ferritin-like"/>
</dbReference>
<evidence type="ECO:0000313" key="3">
    <source>
        <dbReference type="Proteomes" id="UP000240739"/>
    </source>
</evidence>
<keyword evidence="3" id="KW-1185">Reference proteome</keyword>
<dbReference type="Proteomes" id="UP000240739">
    <property type="component" value="Unassembled WGS sequence"/>
</dbReference>
<name>A0A2T4UHV8_9ACTN</name>
<gene>
    <name evidence="2" type="ORF">C7Y72_03645</name>
</gene>
<evidence type="ECO:0000313" key="2">
    <source>
        <dbReference type="EMBL" id="PTL58807.1"/>
    </source>
</evidence>
<sequence>MSFQPSRTPEEVPMDPDQPVMDQQDTSTRIVRGSALDELQRDPSSRATFLRMMGGGGAALALGTLLAACGDDDEDSGSTASTPAETTTAGADTGDAAGDIEIVNYALTLEYLETDFYNQVIAADIIKDKAVLEIAKKFGESEQAHVDALKTAVEGLGGTAVEAPKTNFDDVLGGGLEKVLQAAADVENLGAAAYLGQAGAIKNKDILAAALSIHSVEARHAAALNQLIGRGFTADGGQGSIPNGAFAKPMDKAAVLDAVKPFLAA</sequence>
<dbReference type="Pfam" id="PF13668">
    <property type="entry name" value="Ferritin_2"/>
    <property type="match status" value="1"/>
</dbReference>
<dbReference type="EMBL" id="PYYB01000001">
    <property type="protein sequence ID" value="PTL58807.1"/>
    <property type="molecule type" value="Genomic_DNA"/>
</dbReference>
<feature type="compositionally biased region" description="Low complexity" evidence="1">
    <location>
        <begin position="77"/>
        <end position="95"/>
    </location>
</feature>
<evidence type="ECO:0000256" key="1">
    <source>
        <dbReference type="SAM" id="MobiDB-lite"/>
    </source>
</evidence>
<comment type="caution">
    <text evidence="2">The sequence shown here is derived from an EMBL/GenBank/DDBJ whole genome shotgun (WGS) entry which is preliminary data.</text>
</comment>
<accession>A0A2T4UHV8</accession>
<dbReference type="CDD" id="cd00657">
    <property type="entry name" value="Ferritin_like"/>
    <property type="match status" value="1"/>
</dbReference>
<organism evidence="2 3">
    <name type="scientific">Paraconexibacter algicola</name>
    <dbReference type="NCBI Taxonomy" id="2133960"/>
    <lineage>
        <taxon>Bacteria</taxon>
        <taxon>Bacillati</taxon>
        <taxon>Actinomycetota</taxon>
        <taxon>Thermoleophilia</taxon>
        <taxon>Solirubrobacterales</taxon>
        <taxon>Paraconexibacteraceae</taxon>
        <taxon>Paraconexibacter</taxon>
    </lineage>
</organism>
<dbReference type="SUPFAM" id="SSF47240">
    <property type="entry name" value="Ferritin-like"/>
    <property type="match status" value="1"/>
</dbReference>
<feature type="region of interest" description="Disordered" evidence="1">
    <location>
        <begin position="1"/>
        <end position="26"/>
    </location>
</feature>